<dbReference type="GO" id="GO:0003677">
    <property type="term" value="F:DNA binding"/>
    <property type="evidence" value="ECO:0007669"/>
    <property type="project" value="UniProtKB-KW"/>
</dbReference>
<dbReference type="GO" id="GO:0003700">
    <property type="term" value="F:DNA-binding transcription factor activity"/>
    <property type="evidence" value="ECO:0007669"/>
    <property type="project" value="TreeGrafter"/>
</dbReference>
<keyword evidence="5" id="KW-0539">Nucleus</keyword>
<evidence type="ECO:0000256" key="3">
    <source>
        <dbReference type="ARBA" id="ARBA00023159"/>
    </source>
</evidence>
<dbReference type="Proteomes" id="UP001218188">
    <property type="component" value="Unassembled WGS sequence"/>
</dbReference>
<reference evidence="8" key="1">
    <citation type="submission" date="2023-03" db="EMBL/GenBank/DDBJ databases">
        <title>Massive genome expansion in bonnet fungi (Mycena s.s.) driven by repeated elements and novel gene families across ecological guilds.</title>
        <authorList>
            <consortium name="Lawrence Berkeley National Laboratory"/>
            <person name="Harder C.B."/>
            <person name="Miyauchi S."/>
            <person name="Viragh M."/>
            <person name="Kuo A."/>
            <person name="Thoen E."/>
            <person name="Andreopoulos B."/>
            <person name="Lu D."/>
            <person name="Skrede I."/>
            <person name="Drula E."/>
            <person name="Henrissat B."/>
            <person name="Morin E."/>
            <person name="Kohler A."/>
            <person name="Barry K."/>
            <person name="LaButti K."/>
            <person name="Morin E."/>
            <person name="Salamov A."/>
            <person name="Lipzen A."/>
            <person name="Mereny Z."/>
            <person name="Hegedus B."/>
            <person name="Baldrian P."/>
            <person name="Stursova M."/>
            <person name="Weitz H."/>
            <person name="Taylor A."/>
            <person name="Grigoriev I.V."/>
            <person name="Nagy L.G."/>
            <person name="Martin F."/>
            <person name="Kauserud H."/>
        </authorList>
    </citation>
    <scope>NUCLEOTIDE SEQUENCE</scope>
    <source>
        <strain evidence="8">CBHHK200</strain>
    </source>
</reference>
<evidence type="ECO:0000256" key="5">
    <source>
        <dbReference type="ARBA" id="ARBA00023242"/>
    </source>
</evidence>
<dbReference type="GO" id="GO:0045944">
    <property type="term" value="P:positive regulation of transcription by RNA polymerase II"/>
    <property type="evidence" value="ECO:0007669"/>
    <property type="project" value="TreeGrafter"/>
</dbReference>
<feature type="compositionally biased region" description="Low complexity" evidence="6">
    <location>
        <begin position="1"/>
        <end position="38"/>
    </location>
</feature>
<dbReference type="InterPro" id="IPR036638">
    <property type="entry name" value="HLH_DNA-bd_sf"/>
</dbReference>
<dbReference type="GO" id="GO:0046983">
    <property type="term" value="F:protein dimerization activity"/>
    <property type="evidence" value="ECO:0007669"/>
    <property type="project" value="InterPro"/>
</dbReference>
<name>A0AAD6SC74_9AGAR</name>
<organism evidence="8 9">
    <name type="scientific">Mycena alexandri</name>
    <dbReference type="NCBI Taxonomy" id="1745969"/>
    <lineage>
        <taxon>Eukaryota</taxon>
        <taxon>Fungi</taxon>
        <taxon>Dikarya</taxon>
        <taxon>Basidiomycota</taxon>
        <taxon>Agaricomycotina</taxon>
        <taxon>Agaricomycetes</taxon>
        <taxon>Agaricomycetidae</taxon>
        <taxon>Agaricales</taxon>
        <taxon>Marasmiineae</taxon>
        <taxon>Mycenaceae</taxon>
        <taxon>Mycena</taxon>
    </lineage>
</organism>
<evidence type="ECO:0000256" key="2">
    <source>
        <dbReference type="ARBA" id="ARBA00023125"/>
    </source>
</evidence>
<dbReference type="CDD" id="cd00083">
    <property type="entry name" value="bHLH_SF"/>
    <property type="match status" value="1"/>
</dbReference>
<dbReference type="SUPFAM" id="SSF47459">
    <property type="entry name" value="HLH, helix-loop-helix DNA-binding domain"/>
    <property type="match status" value="1"/>
</dbReference>
<keyword evidence="4" id="KW-0804">Transcription</keyword>
<dbReference type="Gene3D" id="4.10.280.10">
    <property type="entry name" value="Helix-loop-helix DNA-binding domain"/>
    <property type="match status" value="1"/>
</dbReference>
<keyword evidence="3" id="KW-0010">Activator</keyword>
<protein>
    <recommendedName>
        <fullName evidence="7">BHLH domain-containing protein</fullName>
    </recommendedName>
</protein>
<dbReference type="PROSITE" id="PS50888">
    <property type="entry name" value="BHLH"/>
    <property type="match status" value="1"/>
</dbReference>
<dbReference type="Pfam" id="PF00010">
    <property type="entry name" value="HLH"/>
    <property type="match status" value="1"/>
</dbReference>
<comment type="caution">
    <text evidence="8">The sequence shown here is derived from an EMBL/GenBank/DDBJ whole genome shotgun (WGS) entry which is preliminary data.</text>
</comment>
<dbReference type="AlphaFoldDB" id="A0AAD6SC74"/>
<sequence length="204" mass="21607">MAITTTTATTGTGTAGMKTEPVSPTASPATPASPTSPDAKPPTTTPTSTTPTAAHGAPGPSTHAHAQAPPGTTQPKRRPPRRANTAERRATHNAVERMRRETLNGRFLTLASLLPPLAALRRPSKSAIVGSSIATVHASRRHRVLAAQTLRAISREAENLRRPVCFCFTNANGCDRAMRAAVLTVTVMVTWTQEGKTRARVRPL</sequence>
<evidence type="ECO:0000259" key="7">
    <source>
        <dbReference type="PROSITE" id="PS50888"/>
    </source>
</evidence>
<feature type="region of interest" description="Disordered" evidence="6">
    <location>
        <begin position="1"/>
        <end position="95"/>
    </location>
</feature>
<feature type="compositionally biased region" description="Basic and acidic residues" evidence="6">
    <location>
        <begin position="84"/>
        <end position="95"/>
    </location>
</feature>
<dbReference type="SMART" id="SM00353">
    <property type="entry name" value="HLH"/>
    <property type="match status" value="1"/>
</dbReference>
<keyword evidence="1" id="KW-0805">Transcription regulation</keyword>
<feature type="domain" description="BHLH" evidence="7">
    <location>
        <begin position="87"/>
        <end position="139"/>
    </location>
</feature>
<feature type="compositionally biased region" description="Low complexity" evidence="6">
    <location>
        <begin position="45"/>
        <end position="62"/>
    </location>
</feature>
<evidence type="ECO:0000313" key="8">
    <source>
        <dbReference type="EMBL" id="KAJ7023996.1"/>
    </source>
</evidence>
<keyword evidence="2" id="KW-0238">DNA-binding</keyword>
<dbReference type="GO" id="GO:0090575">
    <property type="term" value="C:RNA polymerase II transcription regulator complex"/>
    <property type="evidence" value="ECO:0007669"/>
    <property type="project" value="TreeGrafter"/>
</dbReference>
<gene>
    <name evidence="8" type="ORF">C8F04DRAFT_1303447</name>
</gene>
<evidence type="ECO:0000256" key="1">
    <source>
        <dbReference type="ARBA" id="ARBA00023015"/>
    </source>
</evidence>
<evidence type="ECO:0000313" key="9">
    <source>
        <dbReference type="Proteomes" id="UP001218188"/>
    </source>
</evidence>
<evidence type="ECO:0000256" key="6">
    <source>
        <dbReference type="SAM" id="MobiDB-lite"/>
    </source>
</evidence>
<proteinExistence type="predicted"/>
<dbReference type="PANTHER" id="PTHR10328">
    <property type="entry name" value="PROTEIN MAX MYC-ASSOCIATED FACTOR X"/>
    <property type="match status" value="1"/>
</dbReference>
<keyword evidence="9" id="KW-1185">Reference proteome</keyword>
<accession>A0AAD6SC74</accession>
<dbReference type="EMBL" id="JARJCM010000177">
    <property type="protein sequence ID" value="KAJ7023996.1"/>
    <property type="molecule type" value="Genomic_DNA"/>
</dbReference>
<dbReference type="PANTHER" id="PTHR10328:SF3">
    <property type="entry name" value="PROTEIN MAX"/>
    <property type="match status" value="1"/>
</dbReference>
<dbReference type="InterPro" id="IPR011598">
    <property type="entry name" value="bHLH_dom"/>
</dbReference>
<evidence type="ECO:0000256" key="4">
    <source>
        <dbReference type="ARBA" id="ARBA00023163"/>
    </source>
</evidence>